<accession>A0ACC6U832</accession>
<proteinExistence type="predicted"/>
<comment type="caution">
    <text evidence="1">The sequence shown here is derived from an EMBL/GenBank/DDBJ whole genome shotgun (WGS) entry which is preliminary data.</text>
</comment>
<evidence type="ECO:0000313" key="1">
    <source>
        <dbReference type="EMBL" id="MEX3935851.1"/>
    </source>
</evidence>
<evidence type="ECO:0000313" key="2">
    <source>
        <dbReference type="Proteomes" id="UP001558850"/>
    </source>
</evidence>
<name>A0ACC6U832_9BURK</name>
<dbReference type="Proteomes" id="UP001558850">
    <property type="component" value="Unassembled WGS sequence"/>
</dbReference>
<reference evidence="1" key="1">
    <citation type="submission" date="2024-07" db="EMBL/GenBank/DDBJ databases">
        <title>A survey of Mimosa microsymbionts across Brazilian biomes reveals a high diversity of Paraburkholderia nodulating endemic species, but also that Cupriavidus is common as a symbiont of widespread species.</title>
        <authorList>
            <person name="Rouws L."/>
            <person name="Barauna A."/>
            <person name="Beukes C."/>
            <person name="Rouws J.R.C."/>
            <person name="De Faria S.M."/>
            <person name="Gross E."/>
            <person name="Bueno Dos Reis Junior F."/>
            <person name="Simon M.F."/>
            <person name="Maluk M."/>
            <person name="Odee D.W."/>
            <person name="Kenicer G."/>
            <person name="Young J.P.W."/>
            <person name="Reis V.M."/>
            <person name="Zilli J."/>
            <person name="James E.K."/>
        </authorList>
    </citation>
    <scope>NUCLEOTIDE SEQUENCE</scope>
    <source>
        <strain evidence="1">EG181B</strain>
    </source>
</reference>
<sequence>MTWGAGDPARQRGVRAPATEPGEMPLLIEPQSATLARHPPSHGDWLYEIKFDGYRMLARLEDGAVRLVSRNGLDWTKRMPRLRDALAKLPVDNAWLDGEAVVLDENGRPDFNALQNAFDRRSSANVTLFLFDLLWLDGIERRQEPLRTRRLLLRELLEVVDSPLIRFSENFDGDPEHILAATREMKLEGIIGKRADAPYHSGRSPNWIKLKCHQQQEFVVGGIARGSSGVDSLLLGVFEQGGTLRYVGSVPPYFRSRQAAAFLAHATPHDISPFRNTPKPERNREYLWLKPEIVVEVSFHEWTPRGELREARFLALRHDKLAREVTVEHAIDPDRLSWAKGL</sequence>
<organism evidence="1 2">
    <name type="scientific">Paraburkholderia phymatum</name>
    <dbReference type="NCBI Taxonomy" id="148447"/>
    <lineage>
        <taxon>Bacteria</taxon>
        <taxon>Pseudomonadati</taxon>
        <taxon>Pseudomonadota</taxon>
        <taxon>Betaproteobacteria</taxon>
        <taxon>Burkholderiales</taxon>
        <taxon>Burkholderiaceae</taxon>
        <taxon>Paraburkholderia</taxon>
    </lineage>
</organism>
<gene>
    <name evidence="1" type="primary">ligD</name>
    <name evidence="1" type="ORF">AB4Y32_29350</name>
</gene>
<dbReference type="EMBL" id="JBFRCH010000024">
    <property type="protein sequence ID" value="MEX3935851.1"/>
    <property type="molecule type" value="Genomic_DNA"/>
</dbReference>
<keyword evidence="1" id="KW-0436">Ligase</keyword>
<keyword evidence="2" id="KW-1185">Reference proteome</keyword>
<protein>
    <submittedName>
        <fullName evidence="1">Non-homologous end-joining DNA ligase</fullName>
    </submittedName>
</protein>